<accession>A0A922FW31</accession>
<dbReference type="OrthoDB" id="779714at2759"/>
<dbReference type="PANTHER" id="PTHR33294:SF3">
    <property type="entry name" value="AWPM-19-LIKE FAMILY PROTEIN"/>
    <property type="match status" value="1"/>
</dbReference>
<dbReference type="EMBL" id="CM031826">
    <property type="protein sequence ID" value="KAG6726615.1"/>
    <property type="molecule type" value="Genomic_DNA"/>
</dbReference>
<comment type="caution">
    <text evidence="2">The sequence shown here is derived from an EMBL/GenBank/DDBJ whole genome shotgun (WGS) entry which is preliminary data.</text>
</comment>
<proteinExistence type="predicted"/>
<dbReference type="InterPro" id="IPR008390">
    <property type="entry name" value="AWPM-19"/>
</dbReference>
<name>A0A922FW31_CARIL</name>
<feature type="transmembrane region" description="Helical" evidence="1">
    <location>
        <begin position="98"/>
        <end position="120"/>
    </location>
</feature>
<sequence>MAASGGSKSAASVLLIVNLVLYFIATAIAVWAINHGIQRSRETASALSISARLFPIYLPMGNTATGFFVIFSLIAGVVGMATSLAGLNDVAQWNAPNLHAAASSSLATWALTLLAMGLACKEIQLGWTDSNLRSLEIMIIVVSATQMFCLGAIQVGVEDAVAQQRGYH</sequence>
<evidence type="ECO:0000313" key="3">
    <source>
        <dbReference type="Proteomes" id="UP000811246"/>
    </source>
</evidence>
<feature type="transmembrane region" description="Helical" evidence="1">
    <location>
        <begin position="12"/>
        <end position="33"/>
    </location>
</feature>
<evidence type="ECO:0000256" key="1">
    <source>
        <dbReference type="SAM" id="Phobius"/>
    </source>
</evidence>
<keyword evidence="1" id="KW-0472">Membrane</keyword>
<dbReference type="AlphaFoldDB" id="A0A922FW31"/>
<protein>
    <recommendedName>
        <fullName evidence="4">AWPM-19-like protein</fullName>
    </recommendedName>
</protein>
<dbReference type="PANTHER" id="PTHR33294">
    <property type="entry name" value="AWPM-19-LIKE FAMILY PROTEIN"/>
    <property type="match status" value="1"/>
</dbReference>
<keyword evidence="1" id="KW-1133">Transmembrane helix</keyword>
<keyword evidence="1" id="KW-0812">Transmembrane</keyword>
<dbReference type="Pfam" id="PF05512">
    <property type="entry name" value="AWPM-19"/>
    <property type="match status" value="1"/>
</dbReference>
<evidence type="ECO:0008006" key="4">
    <source>
        <dbReference type="Google" id="ProtNLM"/>
    </source>
</evidence>
<gene>
    <name evidence="2" type="ORF">I3842_02G089400</name>
</gene>
<evidence type="ECO:0000313" key="2">
    <source>
        <dbReference type="EMBL" id="KAG6726615.1"/>
    </source>
</evidence>
<feature type="transmembrane region" description="Helical" evidence="1">
    <location>
        <begin position="54"/>
        <end position="78"/>
    </location>
</feature>
<dbReference type="Proteomes" id="UP000811246">
    <property type="component" value="Chromosome 2"/>
</dbReference>
<organism evidence="2 3">
    <name type="scientific">Carya illinoinensis</name>
    <name type="common">Pecan</name>
    <dbReference type="NCBI Taxonomy" id="32201"/>
    <lineage>
        <taxon>Eukaryota</taxon>
        <taxon>Viridiplantae</taxon>
        <taxon>Streptophyta</taxon>
        <taxon>Embryophyta</taxon>
        <taxon>Tracheophyta</taxon>
        <taxon>Spermatophyta</taxon>
        <taxon>Magnoliopsida</taxon>
        <taxon>eudicotyledons</taxon>
        <taxon>Gunneridae</taxon>
        <taxon>Pentapetalae</taxon>
        <taxon>rosids</taxon>
        <taxon>fabids</taxon>
        <taxon>Fagales</taxon>
        <taxon>Juglandaceae</taxon>
        <taxon>Carya</taxon>
    </lineage>
</organism>
<feature type="transmembrane region" description="Helical" evidence="1">
    <location>
        <begin position="132"/>
        <end position="153"/>
    </location>
</feature>
<reference evidence="2" key="1">
    <citation type="submission" date="2021-01" db="EMBL/GenBank/DDBJ databases">
        <authorList>
            <person name="Lovell J.T."/>
            <person name="Bentley N."/>
            <person name="Bhattarai G."/>
            <person name="Jenkins J.W."/>
            <person name="Sreedasyam A."/>
            <person name="Alarcon Y."/>
            <person name="Bock C."/>
            <person name="Boston L."/>
            <person name="Carlson J."/>
            <person name="Cervantes K."/>
            <person name="Clermont K."/>
            <person name="Krom N."/>
            <person name="Kubenka K."/>
            <person name="Mamidi S."/>
            <person name="Mattison C."/>
            <person name="Monteros M."/>
            <person name="Pisani C."/>
            <person name="Plott C."/>
            <person name="Rajasekar S."/>
            <person name="Rhein H.S."/>
            <person name="Rohla C."/>
            <person name="Song M."/>
            <person name="Hilaire R.S."/>
            <person name="Shu S."/>
            <person name="Wells L."/>
            <person name="Wang X."/>
            <person name="Webber J."/>
            <person name="Heerema R.J."/>
            <person name="Klein P."/>
            <person name="Conner P."/>
            <person name="Grauke L."/>
            <person name="Grimwood J."/>
            <person name="Schmutz J."/>
            <person name="Randall J.J."/>
        </authorList>
    </citation>
    <scope>NUCLEOTIDE SEQUENCE</scope>
    <source>
        <tissue evidence="2">Leaf</tissue>
    </source>
</reference>